<dbReference type="EMBL" id="QNRE01000024">
    <property type="protein sequence ID" value="RBO82123.1"/>
    <property type="molecule type" value="Genomic_DNA"/>
</dbReference>
<evidence type="ECO:0000313" key="2">
    <source>
        <dbReference type="Proteomes" id="UP000252586"/>
    </source>
</evidence>
<organism evidence="1 2">
    <name type="scientific">Nocardia puris</name>
    <dbReference type="NCBI Taxonomy" id="208602"/>
    <lineage>
        <taxon>Bacteria</taxon>
        <taxon>Bacillati</taxon>
        <taxon>Actinomycetota</taxon>
        <taxon>Actinomycetes</taxon>
        <taxon>Mycobacteriales</taxon>
        <taxon>Nocardiaceae</taxon>
        <taxon>Nocardia</taxon>
    </lineage>
</organism>
<proteinExistence type="predicted"/>
<keyword evidence="2" id="KW-1185">Reference proteome</keyword>
<dbReference type="AlphaFoldDB" id="A0A366CWC2"/>
<dbReference type="Proteomes" id="UP000252586">
    <property type="component" value="Unassembled WGS sequence"/>
</dbReference>
<gene>
    <name evidence="1" type="ORF">DFR74_1241</name>
</gene>
<comment type="caution">
    <text evidence="1">The sequence shown here is derived from an EMBL/GenBank/DDBJ whole genome shotgun (WGS) entry which is preliminary data.</text>
</comment>
<reference evidence="1 2" key="1">
    <citation type="submission" date="2018-06" db="EMBL/GenBank/DDBJ databases">
        <title>Genomic Encyclopedia of Type Strains, Phase IV (KMG-IV): sequencing the most valuable type-strain genomes for metagenomic binning, comparative biology and taxonomic classification.</title>
        <authorList>
            <person name="Goeker M."/>
        </authorList>
    </citation>
    <scope>NUCLEOTIDE SEQUENCE [LARGE SCALE GENOMIC DNA]</scope>
    <source>
        <strain evidence="1 2">DSM 44599</strain>
    </source>
</reference>
<accession>A0A366CWC2</accession>
<evidence type="ECO:0000313" key="1">
    <source>
        <dbReference type="EMBL" id="RBO82123.1"/>
    </source>
</evidence>
<sequence length="189" mass="20180">MLFVILGVVVLVGGLITAVLAQSGVFSASNSEPMQIPIVGTCTDQVAGVLHLHEPLKTKDCSDPSAIFKVVESEIITGTGLDVNCDAGVEMRITTQGKHYGKGATAHSCAALNLIVGHCYSRSGTYRKYETDCRAGGRLHQKIEGIADEDACDFLAPEEPGAAMEWIPITMIDHVDEREPATYCFVPVS</sequence>
<protein>
    <submittedName>
        <fullName evidence="1">Uncharacterized protein</fullName>
    </submittedName>
</protein>
<name>A0A366CWC2_9NOCA</name>